<sequence length="431" mass="49049">MSRRGPGFPCACPTEVIPHDAPRTGANGGAFRPGTPIVRLLDAGRKASIGCLNSSASDWPDTNFRSDGSRRSRTWELHSSLNRSGLCELTPGRCMGAFTCIAYSLTAMHLALLLTLCFGFAFACQLPSEWRPLSEGCRAELAEIIVYAKVLAIHEEPYASSLYNYLPYQKHERAEDALLYAAEVELLCDQAWGSMLEVPAGSRLNLTGLGYFSCQSHTVMENNSYIFFLRMDENYNILPHGVNFQDAIFPDTLENRRLFSSLFQFSNCSGGQTMHNFNSDWESQEDSRVETGIPRTGVRYAKQMYYRSEKTHSDTRLIPSAQRDRQMQRQKIKIMTLLCSSVQKVLFEEEERVGQLEERVAELERKNEQLKERVGKLRHSLRKARKVSRRAERERQELQERLKTAEGHVGHHLNAISPQHSTPRHRYTHGL</sequence>
<feature type="transmembrane region" description="Helical" evidence="2">
    <location>
        <begin position="100"/>
        <end position="123"/>
    </location>
</feature>
<comment type="caution">
    <text evidence="3">The sequence shown here is derived from an EMBL/GenBank/DDBJ whole genome shotgun (WGS) entry which is preliminary data.</text>
</comment>
<evidence type="ECO:0000313" key="4">
    <source>
        <dbReference type="Proteomes" id="UP000830375"/>
    </source>
</evidence>
<evidence type="ECO:0000313" key="3">
    <source>
        <dbReference type="EMBL" id="KAI2665531.1"/>
    </source>
</evidence>
<feature type="coiled-coil region" evidence="1">
    <location>
        <begin position="346"/>
        <end position="408"/>
    </location>
</feature>
<dbReference type="InterPro" id="IPR040311">
    <property type="entry name" value="CCDC3"/>
</dbReference>
<keyword evidence="1" id="KW-0175">Coiled coil</keyword>
<keyword evidence="2" id="KW-0812">Transmembrane</keyword>
<evidence type="ECO:0000256" key="2">
    <source>
        <dbReference type="SAM" id="Phobius"/>
    </source>
</evidence>
<dbReference type="Proteomes" id="UP000830375">
    <property type="component" value="Unassembled WGS sequence"/>
</dbReference>
<dbReference type="SUPFAM" id="SSF57997">
    <property type="entry name" value="Tropomyosin"/>
    <property type="match status" value="1"/>
</dbReference>
<keyword evidence="4" id="KW-1185">Reference proteome</keyword>
<proteinExistence type="predicted"/>
<dbReference type="EMBL" id="JACTAM010000004">
    <property type="protein sequence ID" value="KAI2665531.1"/>
    <property type="molecule type" value="Genomic_DNA"/>
</dbReference>
<dbReference type="PANTHER" id="PTHR31663:SF4">
    <property type="entry name" value="COILED-COIL DOMAIN-CONTAINING PROTEIN 3"/>
    <property type="match status" value="1"/>
</dbReference>
<protein>
    <submittedName>
        <fullName evidence="3">Coiled-coil domain-containing protein 3</fullName>
    </submittedName>
</protein>
<dbReference type="PANTHER" id="PTHR31663">
    <property type="entry name" value="COILED-COIL DOMAIN-CONTAINING PROTEIN 3"/>
    <property type="match status" value="1"/>
</dbReference>
<keyword evidence="2" id="KW-0472">Membrane</keyword>
<keyword evidence="2" id="KW-1133">Transmembrane helix</keyword>
<evidence type="ECO:0000256" key="1">
    <source>
        <dbReference type="SAM" id="Coils"/>
    </source>
</evidence>
<organism evidence="3 4">
    <name type="scientific">Labeo rohita</name>
    <name type="common">Indian major carp</name>
    <name type="synonym">Cyprinus rohita</name>
    <dbReference type="NCBI Taxonomy" id="84645"/>
    <lineage>
        <taxon>Eukaryota</taxon>
        <taxon>Metazoa</taxon>
        <taxon>Chordata</taxon>
        <taxon>Craniata</taxon>
        <taxon>Vertebrata</taxon>
        <taxon>Euteleostomi</taxon>
        <taxon>Actinopterygii</taxon>
        <taxon>Neopterygii</taxon>
        <taxon>Teleostei</taxon>
        <taxon>Ostariophysi</taxon>
        <taxon>Cypriniformes</taxon>
        <taxon>Cyprinidae</taxon>
        <taxon>Labeoninae</taxon>
        <taxon>Labeonini</taxon>
        <taxon>Labeo</taxon>
    </lineage>
</organism>
<name>A0ABQ8MTK9_LABRO</name>
<accession>A0ABQ8MTK9</accession>
<gene>
    <name evidence="3" type="ORF">H4Q32_021847</name>
</gene>
<reference evidence="3 4" key="1">
    <citation type="submission" date="2022-01" db="EMBL/GenBank/DDBJ databases">
        <title>A high-quality chromosome-level genome assembly of rohu carp, Labeo rohita.</title>
        <authorList>
            <person name="Arick M.A. II"/>
            <person name="Hsu C.-Y."/>
            <person name="Magbanua Z."/>
            <person name="Pechanova O."/>
            <person name="Grover C."/>
            <person name="Miller E."/>
            <person name="Thrash A."/>
            <person name="Ezzel L."/>
            <person name="Alam S."/>
            <person name="Benzie J."/>
            <person name="Hamilton M."/>
            <person name="Karsi A."/>
            <person name="Lawrence M.L."/>
            <person name="Peterson D.G."/>
        </authorList>
    </citation>
    <scope>NUCLEOTIDE SEQUENCE [LARGE SCALE GENOMIC DNA]</scope>
    <source>
        <strain evidence="4">BAU-BD-2019</strain>
        <tissue evidence="3">Blood</tissue>
    </source>
</reference>